<gene>
    <name evidence="2" type="ORF">PCOR1329_LOCUS39676</name>
</gene>
<protein>
    <recommendedName>
        <fullName evidence="4">Reverse transcriptase domain-containing protein</fullName>
    </recommendedName>
</protein>
<dbReference type="PANTHER" id="PTHR47027">
    <property type="entry name" value="REVERSE TRANSCRIPTASE DOMAIN-CONTAINING PROTEIN"/>
    <property type="match status" value="1"/>
</dbReference>
<dbReference type="EMBL" id="CAUYUJ010014792">
    <property type="protein sequence ID" value="CAK0846072.1"/>
    <property type="molecule type" value="Genomic_DNA"/>
</dbReference>
<feature type="region of interest" description="Disordered" evidence="1">
    <location>
        <begin position="601"/>
        <end position="622"/>
    </location>
</feature>
<feature type="region of interest" description="Disordered" evidence="1">
    <location>
        <begin position="835"/>
        <end position="869"/>
    </location>
</feature>
<accession>A0ABN9TJR5</accession>
<proteinExistence type="predicted"/>
<name>A0ABN9TJR5_9DINO</name>
<sequence length="932" mass="105015">MSGIEAASMLDLGQRHFWEYRFRLRLQCQFFLSDFIISRLQDGARDSATTRRNIPVSLGGARDHWVVEGHVSAAPAYRHRSRCPARLRWDRTLLSRCLQAVQIYDRYPESTRITAEIQIALSFRSELDTLIQARQLHQPWAEALLEMTGDHHVTLLWQELHDGTCYLLRDHNTGEIVRRLVVRKGVRQGSTEGPTLFIVLYDFITGKVFQDCKEEGYRGLTVSFDASLGVVRGEGDFDTESADLVEFNLSHAAFIDDLLTFELFDDDSEVPGFLSFLYDTIEKHQLKVNVGKTELLVLPIGSGMATTTKKIKKKKIRFDVRGSSLPALLSVKYLGVQVSMTGTAKIELDSRLKKANAAYARLAARPFKKSYLTLRVKVRLWTALVRSIALYAAEAAVHTVTDERRLERWQTKQLRSLAKLPAHISRIRNGAVRKRCRVWSVASELCKRRLLRWQHIVKPAFVPDEPRWWEPDASEHYDPTYAVRAVMFGRFSFESSQQTMESDRYARLRRDLEVLWLSFNAEERRRMHEEFTLSQEPTITSQWLRWLANLPRAAFGQVLSFDSPHDPADGDGGQDVAMQIRCEHCGTCSSHSLPMFDPVGSSAAKRDADAMDRDEDEAEDGKRVVTKGKMLSSESKLIKCMAKLLLQHEDLHCATARDQNLVLITPSESPLDKALGQSVEAYGKAGTQAKKHAKGSSTEYRGNPEGKKPDAFLRFLLFRTSETLTEPVCQKLLEACPETGRKELTSVLEKIKLFGEQAKVKGSVQATRCFYVSSQLEDGTAVTKWIFNTQTKIEVMNTFAKLLEIPGMAKIAGWYIERDHAPRAGAAKELEAEVFQRNKGKKGKSRAGLPTEAPDPNASRAGPGGAREEGAVTVATLLRRLSGFDAEEDEEQRCPLGYERVIGHIEGGDQWSGTHRSTAESIDACALRCSRT</sequence>
<dbReference type="Proteomes" id="UP001189429">
    <property type="component" value="Unassembled WGS sequence"/>
</dbReference>
<evidence type="ECO:0000256" key="1">
    <source>
        <dbReference type="SAM" id="MobiDB-lite"/>
    </source>
</evidence>
<organism evidence="2 3">
    <name type="scientific">Prorocentrum cordatum</name>
    <dbReference type="NCBI Taxonomy" id="2364126"/>
    <lineage>
        <taxon>Eukaryota</taxon>
        <taxon>Sar</taxon>
        <taxon>Alveolata</taxon>
        <taxon>Dinophyceae</taxon>
        <taxon>Prorocentrales</taxon>
        <taxon>Prorocentraceae</taxon>
        <taxon>Prorocentrum</taxon>
    </lineage>
</organism>
<evidence type="ECO:0000313" key="2">
    <source>
        <dbReference type="EMBL" id="CAK0846072.1"/>
    </source>
</evidence>
<reference evidence="2" key="1">
    <citation type="submission" date="2023-10" db="EMBL/GenBank/DDBJ databases">
        <authorList>
            <person name="Chen Y."/>
            <person name="Shah S."/>
            <person name="Dougan E. K."/>
            <person name="Thang M."/>
            <person name="Chan C."/>
        </authorList>
    </citation>
    <scope>NUCLEOTIDE SEQUENCE [LARGE SCALE GENOMIC DNA]</scope>
</reference>
<comment type="caution">
    <text evidence="2">The sequence shown here is derived from an EMBL/GenBank/DDBJ whole genome shotgun (WGS) entry which is preliminary data.</text>
</comment>
<evidence type="ECO:0008006" key="4">
    <source>
        <dbReference type="Google" id="ProtNLM"/>
    </source>
</evidence>
<dbReference type="PANTHER" id="PTHR47027:SF20">
    <property type="entry name" value="REVERSE TRANSCRIPTASE-LIKE PROTEIN WITH RNA-DIRECTED DNA POLYMERASE DOMAIN"/>
    <property type="match status" value="1"/>
</dbReference>
<feature type="region of interest" description="Disordered" evidence="1">
    <location>
        <begin position="686"/>
        <end position="705"/>
    </location>
</feature>
<keyword evidence="3" id="KW-1185">Reference proteome</keyword>
<evidence type="ECO:0000313" key="3">
    <source>
        <dbReference type="Proteomes" id="UP001189429"/>
    </source>
</evidence>
<feature type="non-terminal residue" evidence="2">
    <location>
        <position position="932"/>
    </location>
</feature>